<sequence length="261" mass="29721">MYAARMEMQFDQLRARGLPFPDKWMHLFMEEGVGLDDSGKQMLGVLARGWGKHKDLPSAIRELDLSKTESLSSAGRAPKSHAVEATEESQHALLEDDEASDTSLDTEMENEISMSIDAADIGEEEAPTVLLEIAGERRKTWKENKDQKRPAKVNRRFILLRLPHRPRSAQRGLAAPREALRQVSSRRLRRGDHYGHRRRPGPHRPGVAATLGAAARFARFQSSESEKQQRVSQKGRGQHSRFCFQVFWCPWTSRDALGRWK</sequence>
<evidence type="ECO:0000256" key="1">
    <source>
        <dbReference type="SAM" id="MobiDB-lite"/>
    </source>
</evidence>
<feature type="compositionally biased region" description="Basic and acidic residues" evidence="1">
    <location>
        <begin position="81"/>
        <end position="94"/>
    </location>
</feature>
<dbReference type="Proteomes" id="UP001189429">
    <property type="component" value="Unassembled WGS sequence"/>
</dbReference>
<proteinExistence type="predicted"/>
<comment type="caution">
    <text evidence="2">The sequence shown here is derived from an EMBL/GenBank/DDBJ whole genome shotgun (WGS) entry which is preliminary data.</text>
</comment>
<feature type="region of interest" description="Disordered" evidence="1">
    <location>
        <begin position="168"/>
        <end position="206"/>
    </location>
</feature>
<dbReference type="EMBL" id="CAUYUJ010015671">
    <property type="protein sequence ID" value="CAK0856822.1"/>
    <property type="molecule type" value="Genomic_DNA"/>
</dbReference>
<feature type="region of interest" description="Disordered" evidence="1">
    <location>
        <begin position="69"/>
        <end position="106"/>
    </location>
</feature>
<protein>
    <submittedName>
        <fullName evidence="2">Uncharacterized protein</fullName>
    </submittedName>
</protein>
<feature type="compositionally biased region" description="Acidic residues" evidence="1">
    <location>
        <begin position="95"/>
        <end position="106"/>
    </location>
</feature>
<accession>A0ABN9UBS3</accession>
<name>A0ABN9UBS3_9DINO</name>
<gene>
    <name evidence="2" type="ORF">PCOR1329_LOCUS47095</name>
</gene>
<feature type="compositionally biased region" description="Basic residues" evidence="1">
    <location>
        <begin position="184"/>
        <end position="202"/>
    </location>
</feature>
<evidence type="ECO:0000313" key="3">
    <source>
        <dbReference type="Proteomes" id="UP001189429"/>
    </source>
</evidence>
<evidence type="ECO:0000313" key="2">
    <source>
        <dbReference type="EMBL" id="CAK0856822.1"/>
    </source>
</evidence>
<organism evidence="2 3">
    <name type="scientific">Prorocentrum cordatum</name>
    <dbReference type="NCBI Taxonomy" id="2364126"/>
    <lineage>
        <taxon>Eukaryota</taxon>
        <taxon>Sar</taxon>
        <taxon>Alveolata</taxon>
        <taxon>Dinophyceae</taxon>
        <taxon>Prorocentrales</taxon>
        <taxon>Prorocentraceae</taxon>
        <taxon>Prorocentrum</taxon>
    </lineage>
</organism>
<keyword evidence="3" id="KW-1185">Reference proteome</keyword>
<reference evidence="2" key="1">
    <citation type="submission" date="2023-10" db="EMBL/GenBank/DDBJ databases">
        <authorList>
            <person name="Chen Y."/>
            <person name="Shah S."/>
            <person name="Dougan E. K."/>
            <person name="Thang M."/>
            <person name="Chan C."/>
        </authorList>
    </citation>
    <scope>NUCLEOTIDE SEQUENCE [LARGE SCALE GENOMIC DNA]</scope>
</reference>